<dbReference type="InterPro" id="IPR017998">
    <property type="entry name" value="Chaperone_TCP-1"/>
</dbReference>
<dbReference type="Gene3D" id="3.30.260.10">
    <property type="entry name" value="TCP-1-like chaperonin intermediate domain"/>
    <property type="match status" value="1"/>
</dbReference>
<name>A0A665VNC5_ECHNA</name>
<evidence type="ECO:0000313" key="7">
    <source>
        <dbReference type="Proteomes" id="UP000472264"/>
    </source>
</evidence>
<dbReference type="PANTHER" id="PTHR14667">
    <property type="entry name" value="BARDET-BIEDL SYNDROME 10 PROTEIN"/>
    <property type="match status" value="1"/>
</dbReference>
<protein>
    <recommendedName>
        <fullName evidence="8">Bardet-Biedl syndrome 10</fullName>
    </recommendedName>
</protein>
<evidence type="ECO:0000256" key="3">
    <source>
        <dbReference type="ARBA" id="ARBA00022840"/>
    </source>
</evidence>
<comment type="similarity">
    <text evidence="1 5">Belongs to the TCP-1 chaperonin family.</text>
</comment>
<evidence type="ECO:0000256" key="2">
    <source>
        <dbReference type="ARBA" id="ARBA00022741"/>
    </source>
</evidence>
<dbReference type="Gene3D" id="1.10.560.10">
    <property type="entry name" value="GroEL-like equatorial domain"/>
    <property type="match status" value="2"/>
</dbReference>
<reference evidence="6" key="3">
    <citation type="submission" date="2025-09" db="UniProtKB">
        <authorList>
            <consortium name="Ensembl"/>
        </authorList>
    </citation>
    <scope>IDENTIFICATION</scope>
</reference>
<dbReference type="PANTHER" id="PTHR14667:SF2">
    <property type="entry name" value="BARDET-BIEDL SYNDROME 10 PROTEIN"/>
    <property type="match status" value="1"/>
</dbReference>
<evidence type="ECO:0000313" key="6">
    <source>
        <dbReference type="Ensembl" id="ENSENLP00000032727.1"/>
    </source>
</evidence>
<dbReference type="FunCoup" id="A0A665VNC5">
    <property type="interactions" value="6"/>
</dbReference>
<sequence length="545" mass="60139">KSVQHFCFKHVLQTVCALEAVVLRSFGPQGGQVLFTRDTGQAMLSCSGTHILTALHLEHPLARMVVECVRKHSTATGDGSKTFILLLASLLRMIHTIACKEPNVSHTYNSREAAEAATARHLADKLLVFALEEMNSLVAKGVVPYGYCVLWEDFTTETQSLPHTNNHGVQKLLSSFFHTRLGYTHCDLISNLTCRLLQQLKFNNDQPSLALQFVNDNFPALHTPVTGFPISCSRLIEGQVIHRDFFSVWSERSLECFLESLQSLGVSVLFCALKQSPAALASAAQAEMCVVECISEDELSLFVKLSGTTPVSDCSTIEPANIATLTFCHRILLGVHRYDNVLVLCGPGEGQTDQYACAIQDAICMMLTTYGQSGKTVDTSSNSPPYQRGRILPGCVIPAGGIFEILLNHAILHHRHAVSESADIGIDAVPQLLANALLTVPQQIYSNNLRHFLQIQSRILRYLPNQSHTLHFPYKEEEIPVEGVSMLDTGLESVSCKYELLLAVLQCLRSLLRVDMVLCTQTALHARSQRLANISWEGTEDEPDD</sequence>
<dbReference type="SUPFAM" id="SSF48592">
    <property type="entry name" value="GroEL equatorial domain-like"/>
    <property type="match status" value="1"/>
</dbReference>
<reference evidence="6" key="1">
    <citation type="submission" date="2021-04" db="EMBL/GenBank/DDBJ databases">
        <authorList>
            <consortium name="Wellcome Sanger Institute Data Sharing"/>
        </authorList>
    </citation>
    <scope>NUCLEOTIDE SEQUENCE [LARGE SCALE GENOMIC DNA]</scope>
</reference>
<gene>
    <name evidence="6" type="primary">bbs10</name>
</gene>
<dbReference type="GO" id="GO:0140662">
    <property type="term" value="F:ATP-dependent protein folding chaperone"/>
    <property type="evidence" value="ECO:0007669"/>
    <property type="project" value="InterPro"/>
</dbReference>
<proteinExistence type="inferred from homology"/>
<dbReference type="GO" id="GO:0051131">
    <property type="term" value="P:chaperone-mediated protein complex assembly"/>
    <property type="evidence" value="ECO:0007669"/>
    <property type="project" value="InterPro"/>
</dbReference>
<dbReference type="OMA" id="HAPSHTD"/>
<dbReference type="Ensembl" id="ENSENLT00000033651.1">
    <property type="protein sequence ID" value="ENSENLP00000032727.1"/>
    <property type="gene ID" value="ENSENLG00000014459.1"/>
</dbReference>
<keyword evidence="7" id="KW-1185">Reference proteome</keyword>
<dbReference type="GO" id="GO:0005524">
    <property type="term" value="F:ATP binding"/>
    <property type="evidence" value="ECO:0007669"/>
    <property type="project" value="UniProtKB-KW"/>
</dbReference>
<dbReference type="Proteomes" id="UP000472264">
    <property type="component" value="Chromosome 16"/>
</dbReference>
<dbReference type="InterPro" id="IPR027410">
    <property type="entry name" value="TCP-1-like_intermed_sf"/>
</dbReference>
<evidence type="ECO:0000256" key="4">
    <source>
        <dbReference type="ARBA" id="ARBA00023186"/>
    </source>
</evidence>
<evidence type="ECO:0000256" key="1">
    <source>
        <dbReference type="ARBA" id="ARBA00008020"/>
    </source>
</evidence>
<evidence type="ECO:0008006" key="8">
    <source>
        <dbReference type="Google" id="ProtNLM"/>
    </source>
</evidence>
<organism evidence="6 7">
    <name type="scientific">Echeneis naucrates</name>
    <name type="common">Live sharksucker</name>
    <dbReference type="NCBI Taxonomy" id="173247"/>
    <lineage>
        <taxon>Eukaryota</taxon>
        <taxon>Metazoa</taxon>
        <taxon>Chordata</taxon>
        <taxon>Craniata</taxon>
        <taxon>Vertebrata</taxon>
        <taxon>Euteleostomi</taxon>
        <taxon>Actinopterygii</taxon>
        <taxon>Neopterygii</taxon>
        <taxon>Teleostei</taxon>
        <taxon>Neoteleostei</taxon>
        <taxon>Acanthomorphata</taxon>
        <taxon>Carangaria</taxon>
        <taxon>Carangiformes</taxon>
        <taxon>Echeneidae</taxon>
        <taxon>Echeneis</taxon>
    </lineage>
</organism>
<evidence type="ECO:0000256" key="5">
    <source>
        <dbReference type="RuleBase" id="RU004187"/>
    </source>
</evidence>
<keyword evidence="4 5" id="KW-0143">Chaperone</keyword>
<dbReference type="InterPro" id="IPR002423">
    <property type="entry name" value="Cpn60/GroEL/TCP-1"/>
</dbReference>
<keyword evidence="2 5" id="KW-0547">Nucleotide-binding</keyword>
<dbReference type="Pfam" id="PF00118">
    <property type="entry name" value="Cpn60_TCP1"/>
    <property type="match status" value="1"/>
</dbReference>
<dbReference type="InterPro" id="IPR027409">
    <property type="entry name" value="GroEL-like_apical_dom_sf"/>
</dbReference>
<dbReference type="PRINTS" id="PR00304">
    <property type="entry name" value="TCOMPLEXTCP1"/>
</dbReference>
<keyword evidence="3 5" id="KW-0067">ATP-binding</keyword>
<dbReference type="InterPro" id="IPR042619">
    <property type="entry name" value="BBS10"/>
</dbReference>
<dbReference type="InParanoid" id="A0A665VNC5"/>
<reference evidence="6" key="2">
    <citation type="submission" date="2025-08" db="UniProtKB">
        <authorList>
            <consortium name="Ensembl"/>
        </authorList>
    </citation>
    <scope>IDENTIFICATION</scope>
</reference>
<dbReference type="AlphaFoldDB" id="A0A665VNC5"/>
<accession>A0A665VNC5</accession>
<dbReference type="InterPro" id="IPR027413">
    <property type="entry name" value="GROEL-like_equatorial_sf"/>
</dbReference>
<dbReference type="Gene3D" id="3.50.7.10">
    <property type="entry name" value="GroEL"/>
    <property type="match status" value="1"/>
</dbReference>